<reference evidence="10" key="1">
    <citation type="submission" date="2018-03" db="EMBL/GenBank/DDBJ databases">
        <title>The draft genome of Mesorhizobium sp. 6GN-30.</title>
        <authorList>
            <person name="Liu L."/>
            <person name="Li L."/>
            <person name="Wang T."/>
            <person name="Zhang X."/>
            <person name="Liang L."/>
        </authorList>
    </citation>
    <scope>NUCLEOTIDE SEQUENCE [LARGE SCALE GENOMIC DNA]</scope>
    <source>
        <strain evidence="10">6GN30</strain>
    </source>
</reference>
<keyword evidence="11" id="KW-1185">Reference proteome</keyword>
<dbReference type="InterPro" id="IPR036087">
    <property type="entry name" value="Nict_dMeBzImd_PRibTrfase_sf"/>
</dbReference>
<dbReference type="InterPro" id="IPR023195">
    <property type="entry name" value="Nict_dMeBzImd_PRibTrfase_N"/>
</dbReference>
<evidence type="ECO:0000256" key="9">
    <source>
        <dbReference type="ARBA" id="ARBA00047340"/>
    </source>
</evidence>
<evidence type="ECO:0000256" key="6">
    <source>
        <dbReference type="ARBA" id="ARBA00022676"/>
    </source>
</evidence>
<sequence>MTSGLPFDDFRTLAGRLPQGDEAAERRVRSDFAAAGGQPGGLGRLEETAAWLACWSGRAPAVRRPLVAVFAGTHGVAAAGVSPRPAEETARAVELRGAGGAAINGVCLAHDLGLKVFDLALHLPTGDISQEAALDERGCAATMAFGMESVAGGTDLLVVGHLGVGSSTVTAALFAALFGGGGADWVGPGSGADGAMLARKAAVVDRALALHRGHLKDPLEILRRLGGREFAAIAGAVLAARTERIPVILDGDAAIAAAAVLQALQPGAIDHCLVAQQPVEPGGAAVVQRLGLMPLLDLRIAAGDATAGALAAGVAKAAAAVASTLAEAARGSGKS</sequence>
<dbReference type="InterPro" id="IPR003200">
    <property type="entry name" value="Nict_dMeBzImd_PRibTrfase"/>
</dbReference>
<evidence type="ECO:0000256" key="3">
    <source>
        <dbReference type="ARBA" id="ARBA00011991"/>
    </source>
</evidence>
<dbReference type="Pfam" id="PF02277">
    <property type="entry name" value="DBI_PRT"/>
    <property type="match status" value="1"/>
</dbReference>
<evidence type="ECO:0000256" key="1">
    <source>
        <dbReference type="ARBA" id="ARBA00005049"/>
    </source>
</evidence>
<dbReference type="EMBL" id="PXYK01000004">
    <property type="protein sequence ID" value="PSJ64266.1"/>
    <property type="molecule type" value="Genomic_DNA"/>
</dbReference>
<dbReference type="PANTHER" id="PTHR43463">
    <property type="entry name" value="NICOTINATE-NUCLEOTIDE--DIMETHYLBENZIMIDAZOLE PHOSPHORIBOSYLTRANSFERASE"/>
    <property type="match status" value="1"/>
</dbReference>
<keyword evidence="5" id="KW-0169">Cobalamin biosynthesis</keyword>
<evidence type="ECO:0000313" key="11">
    <source>
        <dbReference type="Proteomes" id="UP000241229"/>
    </source>
</evidence>
<evidence type="ECO:0000313" key="10">
    <source>
        <dbReference type="EMBL" id="PSJ64266.1"/>
    </source>
</evidence>
<gene>
    <name evidence="10" type="ORF">C7I84_04720</name>
</gene>
<keyword evidence="6 10" id="KW-0328">Glycosyltransferase</keyword>
<comment type="similarity">
    <text evidence="2">Belongs to the CobT family.</text>
</comment>
<dbReference type="SUPFAM" id="SSF52733">
    <property type="entry name" value="Nicotinate mononucleotide:5,6-dimethylbenzimidazole phosphoribosyltransferase (CobT)"/>
    <property type="match status" value="1"/>
</dbReference>
<keyword evidence="7 10" id="KW-0808">Transferase</keyword>
<dbReference type="Gene3D" id="3.40.50.10210">
    <property type="match status" value="1"/>
</dbReference>
<dbReference type="GO" id="GO:0009236">
    <property type="term" value="P:cobalamin biosynthetic process"/>
    <property type="evidence" value="ECO:0007669"/>
    <property type="project" value="UniProtKB-KW"/>
</dbReference>
<dbReference type="GO" id="GO:0008939">
    <property type="term" value="F:nicotinate-nucleotide-dimethylbenzimidazole phosphoribosyltransferase activity"/>
    <property type="evidence" value="ECO:0007669"/>
    <property type="project" value="UniProtKB-EC"/>
</dbReference>
<evidence type="ECO:0000256" key="4">
    <source>
        <dbReference type="ARBA" id="ARBA00015486"/>
    </source>
</evidence>
<evidence type="ECO:0000256" key="2">
    <source>
        <dbReference type="ARBA" id="ARBA00007110"/>
    </source>
</evidence>
<comment type="catalytic activity">
    <reaction evidence="9">
        <text>5,6-dimethylbenzimidazole + nicotinate beta-D-ribonucleotide = alpha-ribazole 5'-phosphate + nicotinate + H(+)</text>
        <dbReference type="Rhea" id="RHEA:11196"/>
        <dbReference type="ChEBI" id="CHEBI:15378"/>
        <dbReference type="ChEBI" id="CHEBI:15890"/>
        <dbReference type="ChEBI" id="CHEBI:32544"/>
        <dbReference type="ChEBI" id="CHEBI:57502"/>
        <dbReference type="ChEBI" id="CHEBI:57918"/>
        <dbReference type="EC" id="2.4.2.21"/>
    </reaction>
</comment>
<evidence type="ECO:0000256" key="8">
    <source>
        <dbReference type="ARBA" id="ARBA00030686"/>
    </source>
</evidence>
<dbReference type="CDD" id="cd02439">
    <property type="entry name" value="DMB-PRT_CobT"/>
    <property type="match status" value="1"/>
</dbReference>
<dbReference type="Gene3D" id="1.10.1610.10">
    <property type="match status" value="1"/>
</dbReference>
<comment type="caution">
    <text evidence="10">The sequence shown here is derived from an EMBL/GenBank/DDBJ whole genome shotgun (WGS) entry which is preliminary data.</text>
</comment>
<name>A0A2P7SP59_9HYPH</name>
<proteinExistence type="inferred from homology"/>
<dbReference type="UniPathway" id="UPA00061">
    <property type="reaction ID" value="UER00516"/>
</dbReference>
<evidence type="ECO:0000256" key="7">
    <source>
        <dbReference type="ARBA" id="ARBA00022679"/>
    </source>
</evidence>
<protein>
    <recommendedName>
        <fullName evidence="4">Nicotinate-nucleotide--dimethylbenzimidazole phosphoribosyltransferase</fullName>
        <ecNumber evidence="3">2.4.2.21</ecNumber>
    </recommendedName>
    <alternativeName>
        <fullName evidence="8">N(1)-alpha-phosphoribosyltransferase</fullName>
    </alternativeName>
</protein>
<evidence type="ECO:0000256" key="5">
    <source>
        <dbReference type="ARBA" id="ARBA00022573"/>
    </source>
</evidence>
<dbReference type="OrthoDB" id="9781491at2"/>
<comment type="pathway">
    <text evidence="1">Nucleoside biosynthesis; alpha-ribazole biosynthesis; alpha-ribazole from 5,6-dimethylbenzimidazole: step 1/2.</text>
</comment>
<dbReference type="Proteomes" id="UP000241229">
    <property type="component" value="Unassembled WGS sequence"/>
</dbReference>
<dbReference type="AlphaFoldDB" id="A0A2P7SP59"/>
<dbReference type="RefSeq" id="WP_106771010.1">
    <property type="nucleotide sequence ID" value="NZ_PXYK01000004.1"/>
</dbReference>
<organism evidence="10 11">
    <name type="scientific">Kumtagia ephedrae</name>
    <dbReference type="NCBI Taxonomy" id="2116701"/>
    <lineage>
        <taxon>Bacteria</taxon>
        <taxon>Pseudomonadati</taxon>
        <taxon>Pseudomonadota</taxon>
        <taxon>Alphaproteobacteria</taxon>
        <taxon>Hyphomicrobiales</taxon>
        <taxon>Phyllobacteriaceae</taxon>
        <taxon>Kumtagia</taxon>
    </lineage>
</organism>
<dbReference type="PANTHER" id="PTHR43463:SF1">
    <property type="entry name" value="NICOTINATE-NUCLEOTIDE--DIMETHYLBENZIMIDAZOLE PHOSPHORIBOSYLTRANSFERASE"/>
    <property type="match status" value="1"/>
</dbReference>
<dbReference type="EC" id="2.4.2.21" evidence="3"/>
<accession>A0A2P7SP59</accession>